<feature type="region of interest" description="Disordered" evidence="1">
    <location>
        <begin position="58"/>
        <end position="80"/>
    </location>
</feature>
<comment type="caution">
    <text evidence="3">The sequence shown here is derived from an EMBL/GenBank/DDBJ whole genome shotgun (WGS) entry which is preliminary data.</text>
</comment>
<name>A0A1Q3A502_ZYGRO</name>
<sequence>MSEELGDDDDYLFEKFVAETNARSAREQAHETQQSDEELQQELRVAIDNIIHTLEREMQREPHPMREVQPRTRDENGNNNQESLFVQRRPYLRLLITNLLLFDYFVVVLLFPFSLYNILRCGFSIMTLSENDFLSEVVTYCRHVKIFGDDGKSLLVYGESNLGLLGKFHNIVVFYTSPLARYLAKWVPVASDHLIRQIYVKFYHYLVKSSTVFVYLTYGVGGTVYLAMAGFFFAVCIAITLIRRYKNVHRMVAGSLETATRIPGVW</sequence>
<keyword evidence="2" id="KW-1133">Transmembrane helix</keyword>
<feature type="compositionally biased region" description="Basic and acidic residues" evidence="1">
    <location>
        <begin position="58"/>
        <end position="76"/>
    </location>
</feature>
<reference evidence="3 4" key="1">
    <citation type="submission" date="2016-08" db="EMBL/GenBank/DDBJ databases">
        <title>Draft genome sequence of allopolyploid Zygosaccharomyces rouxii.</title>
        <authorList>
            <person name="Watanabe J."/>
            <person name="Uehara K."/>
            <person name="Mogi Y."/>
            <person name="Tsukioka Y."/>
        </authorList>
    </citation>
    <scope>NUCLEOTIDE SEQUENCE [LARGE SCALE GENOMIC DNA]</scope>
    <source>
        <strain evidence="3 4">NBRC 110957</strain>
    </source>
</reference>
<dbReference type="EMBL" id="BDGX01000026">
    <property type="protein sequence ID" value="GAV50806.1"/>
    <property type="molecule type" value="Genomic_DNA"/>
</dbReference>
<evidence type="ECO:0000256" key="1">
    <source>
        <dbReference type="SAM" id="MobiDB-lite"/>
    </source>
</evidence>
<accession>A0A1Q3A502</accession>
<dbReference type="AlphaFoldDB" id="A0A1Q3A502"/>
<gene>
    <name evidence="3" type="ORF">ZYGR_0Z02290</name>
</gene>
<organism evidence="3 4">
    <name type="scientific">Zygosaccharomyces rouxii</name>
    <dbReference type="NCBI Taxonomy" id="4956"/>
    <lineage>
        <taxon>Eukaryota</taxon>
        <taxon>Fungi</taxon>
        <taxon>Dikarya</taxon>
        <taxon>Ascomycota</taxon>
        <taxon>Saccharomycotina</taxon>
        <taxon>Saccharomycetes</taxon>
        <taxon>Saccharomycetales</taxon>
        <taxon>Saccharomycetaceae</taxon>
        <taxon>Zygosaccharomyces</taxon>
    </lineage>
</organism>
<dbReference type="Proteomes" id="UP000187013">
    <property type="component" value="Unassembled WGS sequence"/>
</dbReference>
<evidence type="ECO:0000256" key="2">
    <source>
        <dbReference type="SAM" id="Phobius"/>
    </source>
</evidence>
<keyword evidence="2" id="KW-0812">Transmembrane</keyword>
<dbReference type="OrthoDB" id="4060403at2759"/>
<evidence type="ECO:0000313" key="3">
    <source>
        <dbReference type="EMBL" id="GAV50806.1"/>
    </source>
</evidence>
<keyword evidence="2" id="KW-0472">Membrane</keyword>
<feature type="transmembrane region" description="Helical" evidence="2">
    <location>
        <begin position="224"/>
        <end position="242"/>
    </location>
</feature>
<evidence type="ECO:0000313" key="4">
    <source>
        <dbReference type="Proteomes" id="UP000187013"/>
    </source>
</evidence>
<proteinExistence type="predicted"/>
<dbReference type="eggNOG" id="ENOG502RZCQ">
    <property type="taxonomic scope" value="Eukaryota"/>
</dbReference>
<protein>
    <submittedName>
        <fullName evidence="3">Uncharacterized protein</fullName>
    </submittedName>
</protein>
<feature type="transmembrane region" description="Helical" evidence="2">
    <location>
        <begin position="94"/>
        <end position="119"/>
    </location>
</feature>